<evidence type="ECO:0000259" key="2">
    <source>
        <dbReference type="Pfam" id="PF13472"/>
    </source>
</evidence>
<keyword evidence="4" id="KW-1185">Reference proteome</keyword>
<dbReference type="GO" id="GO:0016788">
    <property type="term" value="F:hydrolase activity, acting on ester bonds"/>
    <property type="evidence" value="ECO:0007669"/>
    <property type="project" value="UniProtKB-ARBA"/>
</dbReference>
<organism evidence="3 4">
    <name type="scientific">Rhodopirellula sallentina SM41</name>
    <dbReference type="NCBI Taxonomy" id="1263870"/>
    <lineage>
        <taxon>Bacteria</taxon>
        <taxon>Pseudomonadati</taxon>
        <taxon>Planctomycetota</taxon>
        <taxon>Planctomycetia</taxon>
        <taxon>Pirellulales</taxon>
        <taxon>Pirellulaceae</taxon>
        <taxon>Rhodopirellula</taxon>
    </lineage>
</organism>
<gene>
    <name evidence="3" type="ORF">RSSM_00922</name>
</gene>
<evidence type="ECO:0000256" key="1">
    <source>
        <dbReference type="SAM" id="MobiDB-lite"/>
    </source>
</evidence>
<dbReference type="EMBL" id="ANOH01000075">
    <property type="protein sequence ID" value="EMI57668.1"/>
    <property type="molecule type" value="Genomic_DNA"/>
</dbReference>
<proteinExistence type="predicted"/>
<dbReference type="AlphaFoldDB" id="M5UNT6"/>
<protein>
    <recommendedName>
        <fullName evidence="2">SGNH hydrolase-type esterase domain-containing protein</fullName>
    </recommendedName>
</protein>
<dbReference type="OrthoDB" id="2513075at2"/>
<comment type="caution">
    <text evidence="3">The sequence shown here is derived from an EMBL/GenBank/DDBJ whole genome shotgun (WGS) entry which is preliminary data.</text>
</comment>
<dbReference type="PATRIC" id="fig|1263870.3.peg.1008"/>
<evidence type="ECO:0000313" key="3">
    <source>
        <dbReference type="EMBL" id="EMI57668.1"/>
    </source>
</evidence>
<dbReference type="Gene3D" id="3.40.50.1110">
    <property type="entry name" value="SGNH hydrolase"/>
    <property type="match status" value="1"/>
</dbReference>
<reference evidence="3 4" key="1">
    <citation type="journal article" date="2013" name="Mar. Genomics">
        <title>Expression of sulfatases in Rhodopirellula baltica and the diversity of sulfatases in the genus Rhodopirellula.</title>
        <authorList>
            <person name="Wegner C.E."/>
            <person name="Richter-Heitmann T."/>
            <person name="Klindworth A."/>
            <person name="Klockow C."/>
            <person name="Richter M."/>
            <person name="Achstetter T."/>
            <person name="Glockner F.O."/>
            <person name="Harder J."/>
        </authorList>
    </citation>
    <scope>NUCLEOTIDE SEQUENCE [LARGE SCALE GENOMIC DNA]</scope>
    <source>
        <strain evidence="3 4">SM41</strain>
    </source>
</reference>
<dbReference type="InterPro" id="IPR036514">
    <property type="entry name" value="SGNH_hydro_sf"/>
</dbReference>
<dbReference type="InterPro" id="IPR013830">
    <property type="entry name" value="SGNH_hydro"/>
</dbReference>
<feature type="domain" description="SGNH hydrolase-type esterase" evidence="2">
    <location>
        <begin position="137"/>
        <end position="284"/>
    </location>
</feature>
<evidence type="ECO:0000313" key="4">
    <source>
        <dbReference type="Proteomes" id="UP000011885"/>
    </source>
</evidence>
<accession>M5UNT6</accession>
<dbReference type="SUPFAM" id="SSF52266">
    <property type="entry name" value="SGNH hydrolase"/>
    <property type="match status" value="1"/>
</dbReference>
<dbReference type="Pfam" id="PF13472">
    <property type="entry name" value="Lipase_GDSL_2"/>
    <property type="match status" value="1"/>
</dbReference>
<dbReference type="RefSeq" id="WP_008674869.1">
    <property type="nucleotide sequence ID" value="NZ_ANOH01000075.1"/>
</dbReference>
<feature type="region of interest" description="Disordered" evidence="1">
    <location>
        <begin position="57"/>
        <end position="79"/>
    </location>
</feature>
<dbReference type="Proteomes" id="UP000011885">
    <property type="component" value="Unassembled WGS sequence"/>
</dbReference>
<name>M5UNT6_9BACT</name>
<sequence length="315" mass="35036">MKPAFALFARAGEPARLFHVVFHARFLSASPFGCRLSARIAAGLLVGILGMGGATAQENATSGGQADHGGETKTVVDSPLNATPDELQGIISEEDRQKAIERWEKDIAKFEELDQTQQDPDNAVMLLGSSSIRLWSQAAEMLAPYPIIRRGYGGARYSDMVVFARRLISPHQYRVLVVFIANDITGSEQDRTVDEVEKMVMHVIGVSKKYQPDAPILLVEVTPTPSRWKVWPEVRRLNEMFREVALTQPNVYCLTTAEYYLNADDTPRSELFLKDMLHQNEAGYLIWGDLIGRRLDEILTDEEVQVSAAAGVEGE</sequence>